<reference evidence="2" key="1">
    <citation type="submission" date="2014-09" db="EMBL/GenBank/DDBJ databases">
        <authorList>
            <person name="Magalhaes I.L.F."/>
            <person name="Oliveira U."/>
            <person name="Santos F.R."/>
            <person name="Vidigal T.H.D.A."/>
            <person name="Brescovit A.D."/>
            <person name="Santos A.J."/>
        </authorList>
    </citation>
    <scope>NUCLEOTIDE SEQUENCE</scope>
    <source>
        <tissue evidence="2">Shoot tissue taken approximately 20 cm above the soil surface</tissue>
    </source>
</reference>
<feature type="compositionally biased region" description="Low complexity" evidence="1">
    <location>
        <begin position="56"/>
        <end position="65"/>
    </location>
</feature>
<proteinExistence type="predicted"/>
<accession>A0A0A9BGC9</accession>
<reference evidence="2" key="2">
    <citation type="journal article" date="2015" name="Data Brief">
        <title>Shoot transcriptome of the giant reed, Arundo donax.</title>
        <authorList>
            <person name="Barrero R.A."/>
            <person name="Guerrero F.D."/>
            <person name="Moolhuijzen P."/>
            <person name="Goolsby J.A."/>
            <person name="Tidwell J."/>
            <person name="Bellgard S.E."/>
            <person name="Bellgard M.I."/>
        </authorList>
    </citation>
    <scope>NUCLEOTIDE SEQUENCE</scope>
    <source>
        <tissue evidence="2">Shoot tissue taken approximately 20 cm above the soil surface</tissue>
    </source>
</reference>
<sequence>MTCLPISFHYTPPRIARTCTNGFLSLHAVHLPRPLAPSRGRVSAHRAARRRGRAGAGAVKVGASGHLPGDG</sequence>
<dbReference type="AlphaFoldDB" id="A0A0A9BGC9"/>
<name>A0A0A9BGC9_ARUDO</name>
<feature type="compositionally biased region" description="Basic residues" evidence="1">
    <location>
        <begin position="42"/>
        <end position="53"/>
    </location>
</feature>
<evidence type="ECO:0000313" key="2">
    <source>
        <dbReference type="EMBL" id="JAD60285.1"/>
    </source>
</evidence>
<dbReference type="EMBL" id="GBRH01237610">
    <property type="protein sequence ID" value="JAD60285.1"/>
    <property type="molecule type" value="Transcribed_RNA"/>
</dbReference>
<organism evidence="2">
    <name type="scientific">Arundo donax</name>
    <name type="common">Giant reed</name>
    <name type="synonym">Donax arundinaceus</name>
    <dbReference type="NCBI Taxonomy" id="35708"/>
    <lineage>
        <taxon>Eukaryota</taxon>
        <taxon>Viridiplantae</taxon>
        <taxon>Streptophyta</taxon>
        <taxon>Embryophyta</taxon>
        <taxon>Tracheophyta</taxon>
        <taxon>Spermatophyta</taxon>
        <taxon>Magnoliopsida</taxon>
        <taxon>Liliopsida</taxon>
        <taxon>Poales</taxon>
        <taxon>Poaceae</taxon>
        <taxon>PACMAD clade</taxon>
        <taxon>Arundinoideae</taxon>
        <taxon>Arundineae</taxon>
        <taxon>Arundo</taxon>
    </lineage>
</organism>
<evidence type="ECO:0000256" key="1">
    <source>
        <dbReference type="SAM" id="MobiDB-lite"/>
    </source>
</evidence>
<feature type="region of interest" description="Disordered" evidence="1">
    <location>
        <begin position="37"/>
        <end position="71"/>
    </location>
</feature>
<protein>
    <submittedName>
        <fullName evidence="2">Uncharacterized protein</fullName>
    </submittedName>
</protein>